<dbReference type="EMBL" id="JAIWYP010000023">
    <property type="protein sequence ID" value="KAH3692338.1"/>
    <property type="molecule type" value="Genomic_DNA"/>
</dbReference>
<sequence length="55" mass="6609">MLIRDDTLCLYPMFYLLFTEPSEYAWWYEKNVDEDFTLAALQLHTSVEREACVAR</sequence>
<accession>A0A9D3Y5W3</accession>
<organism evidence="1 2">
    <name type="scientific">Dreissena polymorpha</name>
    <name type="common">Zebra mussel</name>
    <name type="synonym">Mytilus polymorpha</name>
    <dbReference type="NCBI Taxonomy" id="45954"/>
    <lineage>
        <taxon>Eukaryota</taxon>
        <taxon>Metazoa</taxon>
        <taxon>Spiralia</taxon>
        <taxon>Lophotrochozoa</taxon>
        <taxon>Mollusca</taxon>
        <taxon>Bivalvia</taxon>
        <taxon>Autobranchia</taxon>
        <taxon>Heteroconchia</taxon>
        <taxon>Euheterodonta</taxon>
        <taxon>Imparidentia</taxon>
        <taxon>Neoheterodontei</taxon>
        <taxon>Myida</taxon>
        <taxon>Dreissenoidea</taxon>
        <taxon>Dreissenidae</taxon>
        <taxon>Dreissena</taxon>
    </lineage>
</organism>
<comment type="caution">
    <text evidence="1">The sequence shown here is derived from an EMBL/GenBank/DDBJ whole genome shotgun (WGS) entry which is preliminary data.</text>
</comment>
<reference evidence="1" key="2">
    <citation type="submission" date="2020-11" db="EMBL/GenBank/DDBJ databases">
        <authorList>
            <person name="McCartney M.A."/>
            <person name="Auch B."/>
            <person name="Kono T."/>
            <person name="Mallez S."/>
            <person name="Becker A."/>
            <person name="Gohl D.M."/>
            <person name="Silverstein K.A.T."/>
            <person name="Koren S."/>
            <person name="Bechman K.B."/>
            <person name="Herman A."/>
            <person name="Abrahante J.E."/>
            <person name="Garbe J."/>
        </authorList>
    </citation>
    <scope>NUCLEOTIDE SEQUENCE</scope>
    <source>
        <strain evidence="1">Duluth1</strain>
        <tissue evidence="1">Whole animal</tissue>
    </source>
</reference>
<dbReference type="AlphaFoldDB" id="A0A9D3Y5W3"/>
<gene>
    <name evidence="1" type="ORF">DPMN_194788</name>
</gene>
<evidence type="ECO:0000313" key="1">
    <source>
        <dbReference type="EMBL" id="KAH3692338.1"/>
    </source>
</evidence>
<evidence type="ECO:0000313" key="2">
    <source>
        <dbReference type="Proteomes" id="UP000828390"/>
    </source>
</evidence>
<dbReference type="Proteomes" id="UP000828390">
    <property type="component" value="Unassembled WGS sequence"/>
</dbReference>
<protein>
    <submittedName>
        <fullName evidence="1">Uncharacterized protein</fullName>
    </submittedName>
</protein>
<keyword evidence="2" id="KW-1185">Reference proteome</keyword>
<reference evidence="1" key="1">
    <citation type="journal article" date="2019" name="bioRxiv">
        <title>The Genome of the Zebra Mussel, Dreissena polymorpha: A Resource for Invasive Species Research.</title>
        <authorList>
            <person name="McCartney M.A."/>
            <person name="Auch B."/>
            <person name="Kono T."/>
            <person name="Mallez S."/>
            <person name="Zhang Y."/>
            <person name="Obille A."/>
            <person name="Becker A."/>
            <person name="Abrahante J.E."/>
            <person name="Garbe J."/>
            <person name="Badalamenti J.P."/>
            <person name="Herman A."/>
            <person name="Mangelson H."/>
            <person name="Liachko I."/>
            <person name="Sullivan S."/>
            <person name="Sone E.D."/>
            <person name="Koren S."/>
            <person name="Silverstein K.A.T."/>
            <person name="Beckman K.B."/>
            <person name="Gohl D.M."/>
        </authorList>
    </citation>
    <scope>NUCLEOTIDE SEQUENCE</scope>
    <source>
        <strain evidence="1">Duluth1</strain>
        <tissue evidence="1">Whole animal</tissue>
    </source>
</reference>
<proteinExistence type="predicted"/>
<name>A0A9D3Y5W3_DREPO</name>